<accession>A0ABN1W5L1</accession>
<sequence length="106" mass="11141">MREPLGDLGLPIGGPAVHTGTPRIVHRLVGVDRLVAHPASPAITLGHIFKETHPSKLACPTITAHTRASGAPIDPLLVEPAIEPVVRDSTRPAFEAVSPTGWVTII</sequence>
<gene>
    <name evidence="1" type="ORF">GCM10009665_28410</name>
</gene>
<keyword evidence="2" id="KW-1185">Reference proteome</keyword>
<reference evidence="1 2" key="1">
    <citation type="journal article" date="2019" name="Int. J. Syst. Evol. Microbiol.">
        <title>The Global Catalogue of Microorganisms (GCM) 10K type strain sequencing project: providing services to taxonomists for standard genome sequencing and annotation.</title>
        <authorList>
            <consortium name="The Broad Institute Genomics Platform"/>
            <consortium name="The Broad Institute Genome Sequencing Center for Infectious Disease"/>
            <person name="Wu L."/>
            <person name="Ma J."/>
        </authorList>
    </citation>
    <scope>NUCLEOTIDE SEQUENCE [LARGE SCALE GENOMIC DNA]</scope>
    <source>
        <strain evidence="1 2">JCM 13004</strain>
    </source>
</reference>
<name>A0ABN1W5L1_9ACTN</name>
<proteinExistence type="predicted"/>
<evidence type="ECO:0000313" key="2">
    <source>
        <dbReference type="Proteomes" id="UP001500037"/>
    </source>
</evidence>
<protein>
    <submittedName>
        <fullName evidence="1">Uncharacterized protein</fullName>
    </submittedName>
</protein>
<comment type="caution">
    <text evidence="1">The sequence shown here is derived from an EMBL/GenBank/DDBJ whole genome shotgun (WGS) entry which is preliminary data.</text>
</comment>
<organism evidence="1 2">
    <name type="scientific">Kitasatospora nipponensis</name>
    <dbReference type="NCBI Taxonomy" id="258049"/>
    <lineage>
        <taxon>Bacteria</taxon>
        <taxon>Bacillati</taxon>
        <taxon>Actinomycetota</taxon>
        <taxon>Actinomycetes</taxon>
        <taxon>Kitasatosporales</taxon>
        <taxon>Streptomycetaceae</taxon>
        <taxon>Kitasatospora</taxon>
    </lineage>
</organism>
<dbReference type="Proteomes" id="UP001500037">
    <property type="component" value="Unassembled WGS sequence"/>
</dbReference>
<evidence type="ECO:0000313" key="1">
    <source>
        <dbReference type="EMBL" id="GAA1236576.1"/>
    </source>
</evidence>
<dbReference type="EMBL" id="BAAALF010000040">
    <property type="protein sequence ID" value="GAA1236576.1"/>
    <property type="molecule type" value="Genomic_DNA"/>
</dbReference>